<feature type="region of interest" description="Disordered" evidence="8">
    <location>
        <begin position="592"/>
        <end position="619"/>
    </location>
</feature>
<feature type="compositionally biased region" description="Polar residues" evidence="8">
    <location>
        <begin position="63"/>
        <end position="78"/>
    </location>
</feature>
<accession>A0AAD4CFI4</accession>
<evidence type="ECO:0000256" key="7">
    <source>
        <dbReference type="ARBA" id="ARBA00023242"/>
    </source>
</evidence>
<feature type="compositionally biased region" description="Polar residues" evidence="8">
    <location>
        <begin position="30"/>
        <end position="52"/>
    </location>
</feature>
<evidence type="ECO:0000259" key="9">
    <source>
        <dbReference type="SMART" id="SM00906"/>
    </source>
</evidence>
<dbReference type="GO" id="GO:0006351">
    <property type="term" value="P:DNA-templated transcription"/>
    <property type="evidence" value="ECO:0007669"/>
    <property type="project" value="InterPro"/>
</dbReference>
<keyword evidence="6" id="KW-0804">Transcription</keyword>
<proteinExistence type="predicted"/>
<dbReference type="Pfam" id="PF04082">
    <property type="entry name" value="Fungal_trans"/>
    <property type="match status" value="1"/>
</dbReference>
<feature type="domain" description="Xylanolytic transcriptional activator regulatory" evidence="9">
    <location>
        <begin position="264"/>
        <end position="340"/>
    </location>
</feature>
<comment type="subcellular location">
    <subcellularLocation>
        <location evidence="1">Nucleus</location>
    </subcellularLocation>
</comment>
<dbReference type="AlphaFoldDB" id="A0AAD4CFI4"/>
<keyword evidence="3" id="KW-0862">Zinc</keyword>
<gene>
    <name evidence="10" type="ORF">FE257_012837</name>
</gene>
<dbReference type="CDD" id="cd12148">
    <property type="entry name" value="fungal_TF_MHR"/>
    <property type="match status" value="1"/>
</dbReference>
<keyword evidence="11" id="KW-1185">Reference proteome</keyword>
<evidence type="ECO:0000313" key="10">
    <source>
        <dbReference type="EMBL" id="KAF9885510.1"/>
    </source>
</evidence>
<keyword evidence="5" id="KW-0238">DNA-binding</keyword>
<dbReference type="EMBL" id="VCAU01000094">
    <property type="protein sequence ID" value="KAF9885510.1"/>
    <property type="molecule type" value="Genomic_DNA"/>
</dbReference>
<reference evidence="10" key="2">
    <citation type="submission" date="2020-02" db="EMBL/GenBank/DDBJ databases">
        <authorList>
            <person name="Gilchrist C.L.M."/>
            <person name="Chooi Y.-H."/>
        </authorList>
    </citation>
    <scope>NUCLEOTIDE SEQUENCE</scope>
    <source>
        <strain evidence="10">MST-FP2251</strain>
    </source>
</reference>
<dbReference type="InterPro" id="IPR052202">
    <property type="entry name" value="Yeast_MetPath_Reg"/>
</dbReference>
<dbReference type="PANTHER" id="PTHR47782">
    <property type="entry name" value="ZN(II)2CYS6 TRANSCRIPTION FACTOR (EUROFUNG)-RELATED"/>
    <property type="match status" value="1"/>
</dbReference>
<dbReference type="GO" id="GO:0000981">
    <property type="term" value="F:DNA-binding transcription factor activity, RNA polymerase II-specific"/>
    <property type="evidence" value="ECO:0007669"/>
    <property type="project" value="TreeGrafter"/>
</dbReference>
<organism evidence="10 11">
    <name type="scientific">Aspergillus nanangensis</name>
    <dbReference type="NCBI Taxonomy" id="2582783"/>
    <lineage>
        <taxon>Eukaryota</taxon>
        <taxon>Fungi</taxon>
        <taxon>Dikarya</taxon>
        <taxon>Ascomycota</taxon>
        <taxon>Pezizomycotina</taxon>
        <taxon>Eurotiomycetes</taxon>
        <taxon>Eurotiomycetidae</taxon>
        <taxon>Eurotiales</taxon>
        <taxon>Aspergillaceae</taxon>
        <taxon>Aspergillus</taxon>
        <taxon>Aspergillus subgen. Circumdati</taxon>
    </lineage>
</organism>
<keyword evidence="4" id="KW-0805">Transcription regulation</keyword>
<comment type="caution">
    <text evidence="10">The sequence shown here is derived from an EMBL/GenBank/DDBJ whole genome shotgun (WGS) entry which is preliminary data.</text>
</comment>
<reference evidence="10" key="1">
    <citation type="journal article" date="2019" name="Beilstein J. Org. Chem.">
        <title>Nanangenines: drimane sesquiterpenoids as the dominant metabolite cohort of a novel Australian fungus, Aspergillus nanangensis.</title>
        <authorList>
            <person name="Lacey H.J."/>
            <person name="Gilchrist C.L.M."/>
            <person name="Crombie A."/>
            <person name="Kalaitzis J.A."/>
            <person name="Vuong D."/>
            <person name="Rutledge P.J."/>
            <person name="Turner P."/>
            <person name="Pitt J.I."/>
            <person name="Lacey E."/>
            <person name="Chooi Y.H."/>
            <person name="Piggott A.M."/>
        </authorList>
    </citation>
    <scope>NUCLEOTIDE SEQUENCE</scope>
    <source>
        <strain evidence="10">MST-FP2251</strain>
    </source>
</reference>
<evidence type="ECO:0000256" key="8">
    <source>
        <dbReference type="SAM" id="MobiDB-lite"/>
    </source>
</evidence>
<dbReference type="SMART" id="SM00906">
    <property type="entry name" value="Fungal_trans"/>
    <property type="match status" value="1"/>
</dbReference>
<evidence type="ECO:0000256" key="5">
    <source>
        <dbReference type="ARBA" id="ARBA00023125"/>
    </source>
</evidence>
<dbReference type="PANTHER" id="PTHR47782:SF1">
    <property type="entry name" value="PYRIMIDINE PATHWAY REGULATORY PROTEIN 1"/>
    <property type="match status" value="1"/>
</dbReference>
<sequence>MENRIKWLESIVRERCSNVDLDRGPEGQTEILQETTPNESMEGTGSQSSHVATQHGLEHRTDSSYQESYLDSTSLDQSTSQPYQAHEIGLVSLSSGGDPRYIGPSSGFPFAKRLFSKAGWHVESITGAASTSSIFRLSVELLSAPVSLPPQKEISIELSVKYFRTVHLLYPLLHEESHMAALERVYAAEGDDNHLESFQVYMVLAIAALNLSRQCKVHLPVEGYYASAMKHADYFCNDGSFTALQCLLLLMVYALYNPSCNINIWSLNYQCLASVIDLGLQRDIRAFPTFNISVFDQEMRTRVFWVAYMFDRTICTMMGRPIGIRDEACDIRFPMNISDAVLSDRGFSHELVSEPQSLSHMSYSIHLFRLARLNSEIKYVMHSICRDAPAYAFPPPRDILTWQKDMMETLQTWISQVPQQERDSGNGMTQYCKIKYYETMILLLRPSPGIPNPADEIFDTCFHCAIKLIEGFGEMYSTGCLLYSRLVVHSILLGTLVMLNRIWKFPRTAKKIQVEELFPKFNISQNILSSIGEHWAEAGRARDCVVKLSSVTIQRLLNNQPTASAVVLSQENTRHPPQCEIDITASARANQVPEARRVGVPDSNGRHSNSPQNPAAQTTEFDFPNIFDDLLQIDFEGVAVMSDFDGLLSEIFN</sequence>
<dbReference type="InterPro" id="IPR007219">
    <property type="entry name" value="XnlR_reg_dom"/>
</dbReference>
<evidence type="ECO:0000256" key="6">
    <source>
        <dbReference type="ARBA" id="ARBA00023163"/>
    </source>
</evidence>
<feature type="compositionally biased region" description="Polar residues" evidence="8">
    <location>
        <begin position="606"/>
        <end position="619"/>
    </location>
</feature>
<dbReference type="GO" id="GO:0005634">
    <property type="term" value="C:nucleus"/>
    <property type="evidence" value="ECO:0007669"/>
    <property type="project" value="UniProtKB-SubCell"/>
</dbReference>
<evidence type="ECO:0000256" key="2">
    <source>
        <dbReference type="ARBA" id="ARBA00022723"/>
    </source>
</evidence>
<dbReference type="GO" id="GO:0043565">
    <property type="term" value="F:sequence-specific DNA binding"/>
    <property type="evidence" value="ECO:0007669"/>
    <property type="project" value="TreeGrafter"/>
</dbReference>
<dbReference type="Proteomes" id="UP001194746">
    <property type="component" value="Unassembled WGS sequence"/>
</dbReference>
<evidence type="ECO:0000256" key="4">
    <source>
        <dbReference type="ARBA" id="ARBA00023015"/>
    </source>
</evidence>
<feature type="region of interest" description="Disordered" evidence="8">
    <location>
        <begin position="20"/>
        <end position="78"/>
    </location>
</feature>
<keyword evidence="2" id="KW-0479">Metal-binding</keyword>
<evidence type="ECO:0000256" key="3">
    <source>
        <dbReference type="ARBA" id="ARBA00022833"/>
    </source>
</evidence>
<name>A0AAD4CFI4_ASPNN</name>
<evidence type="ECO:0000313" key="11">
    <source>
        <dbReference type="Proteomes" id="UP001194746"/>
    </source>
</evidence>
<evidence type="ECO:0000256" key="1">
    <source>
        <dbReference type="ARBA" id="ARBA00004123"/>
    </source>
</evidence>
<dbReference type="GO" id="GO:0008270">
    <property type="term" value="F:zinc ion binding"/>
    <property type="evidence" value="ECO:0007669"/>
    <property type="project" value="InterPro"/>
</dbReference>
<protein>
    <recommendedName>
        <fullName evidence="9">Xylanolytic transcriptional activator regulatory domain-containing protein</fullName>
    </recommendedName>
</protein>
<dbReference type="GO" id="GO:0045944">
    <property type="term" value="P:positive regulation of transcription by RNA polymerase II"/>
    <property type="evidence" value="ECO:0007669"/>
    <property type="project" value="TreeGrafter"/>
</dbReference>
<keyword evidence="7" id="KW-0539">Nucleus</keyword>